<keyword evidence="1" id="KW-0670">Pyruvate</keyword>
<accession>A0A6L5X6N0</accession>
<sequence length="82" mass="9637">MADPETMKENAEALEKMTKEQEAFMQETFHLSKQDMISLNEDGWAELLDRLFDIEIEDENRASSKTEKHDRIVSEIITMMEI</sequence>
<dbReference type="Proteomes" id="UP000481852">
    <property type="component" value="Unassembled WGS sequence"/>
</dbReference>
<proteinExistence type="predicted"/>
<keyword evidence="2" id="KW-1185">Reference proteome</keyword>
<protein>
    <submittedName>
        <fullName evidence="1">Phosphoenolpyruvate carboxylase</fullName>
    </submittedName>
</protein>
<evidence type="ECO:0000313" key="1">
    <source>
        <dbReference type="EMBL" id="MSS15167.1"/>
    </source>
</evidence>
<dbReference type="RefSeq" id="WP_154525745.1">
    <property type="nucleotide sequence ID" value="NZ_JAQYJL010000022.1"/>
</dbReference>
<evidence type="ECO:0000313" key="2">
    <source>
        <dbReference type="Proteomes" id="UP000481852"/>
    </source>
</evidence>
<name>A0A6L5X6N0_9FIRM</name>
<gene>
    <name evidence="1" type="ORF">FYJ35_08995</name>
</gene>
<comment type="caution">
    <text evidence="1">The sequence shown here is derived from an EMBL/GenBank/DDBJ whole genome shotgun (WGS) entry which is preliminary data.</text>
</comment>
<dbReference type="AlphaFoldDB" id="A0A6L5X6N0"/>
<organism evidence="1 2">
    <name type="scientific">Porcincola intestinalis</name>
    <dbReference type="NCBI Taxonomy" id="2606632"/>
    <lineage>
        <taxon>Bacteria</taxon>
        <taxon>Bacillati</taxon>
        <taxon>Bacillota</taxon>
        <taxon>Clostridia</taxon>
        <taxon>Lachnospirales</taxon>
        <taxon>Lachnospiraceae</taxon>
        <taxon>Porcincola</taxon>
    </lineage>
</organism>
<reference evidence="1 2" key="1">
    <citation type="submission" date="2019-08" db="EMBL/GenBank/DDBJ databases">
        <title>In-depth cultivation of the pig gut microbiome towards novel bacterial diversity and tailored functional studies.</title>
        <authorList>
            <person name="Wylensek D."/>
            <person name="Hitch T.C.A."/>
            <person name="Clavel T."/>
        </authorList>
    </citation>
    <scope>NUCLEOTIDE SEQUENCE [LARGE SCALE GENOMIC DNA]</scope>
    <source>
        <strain evidence="1 2">Oil+RF-744-WCA-WT-11</strain>
    </source>
</reference>
<dbReference type="EMBL" id="VULZ01000009">
    <property type="protein sequence ID" value="MSS15167.1"/>
    <property type="molecule type" value="Genomic_DNA"/>
</dbReference>